<dbReference type="InterPro" id="IPR036812">
    <property type="entry name" value="NAD(P)_OxRdtase_dom_sf"/>
</dbReference>
<dbReference type="InterPro" id="IPR050523">
    <property type="entry name" value="AKR_Detox_Biosynth"/>
</dbReference>
<protein>
    <submittedName>
        <fullName evidence="3">Aldo/keto reductase</fullName>
    </submittedName>
</protein>
<keyword evidence="4" id="KW-1185">Reference proteome</keyword>
<dbReference type="InterPro" id="IPR023210">
    <property type="entry name" value="NADP_OxRdtase_dom"/>
</dbReference>
<dbReference type="SUPFAM" id="SSF51430">
    <property type="entry name" value="NAD(P)-linked oxidoreductase"/>
    <property type="match status" value="1"/>
</dbReference>
<dbReference type="AlphaFoldDB" id="A0A6N9Q5H7"/>
<comment type="caution">
    <text evidence="3">The sequence shown here is derived from an EMBL/GenBank/DDBJ whole genome shotgun (WGS) entry which is preliminary data.</text>
</comment>
<dbReference type="OrthoDB" id="9773828at2"/>
<evidence type="ECO:0000259" key="2">
    <source>
        <dbReference type="Pfam" id="PF00248"/>
    </source>
</evidence>
<dbReference type="GO" id="GO:0016491">
    <property type="term" value="F:oxidoreductase activity"/>
    <property type="evidence" value="ECO:0007669"/>
    <property type="project" value="UniProtKB-KW"/>
</dbReference>
<proteinExistence type="predicted"/>
<dbReference type="PANTHER" id="PTHR43364:SF4">
    <property type="entry name" value="NAD(P)-LINKED OXIDOREDUCTASE SUPERFAMILY PROTEIN"/>
    <property type="match status" value="1"/>
</dbReference>
<dbReference type="Proteomes" id="UP000448943">
    <property type="component" value="Unassembled WGS sequence"/>
</dbReference>
<organism evidence="3 4">
    <name type="scientific">Chengkuizengella marina</name>
    <dbReference type="NCBI Taxonomy" id="2507566"/>
    <lineage>
        <taxon>Bacteria</taxon>
        <taxon>Bacillati</taxon>
        <taxon>Bacillota</taxon>
        <taxon>Bacilli</taxon>
        <taxon>Bacillales</taxon>
        <taxon>Paenibacillaceae</taxon>
        <taxon>Chengkuizengella</taxon>
    </lineage>
</organism>
<dbReference type="Pfam" id="PF00248">
    <property type="entry name" value="Aldo_ket_red"/>
    <property type="match status" value="1"/>
</dbReference>
<dbReference type="Gene3D" id="3.20.20.100">
    <property type="entry name" value="NADP-dependent oxidoreductase domain"/>
    <property type="match status" value="1"/>
</dbReference>
<dbReference type="InterPro" id="IPR020471">
    <property type="entry name" value="AKR"/>
</dbReference>
<accession>A0A6N9Q5H7</accession>
<keyword evidence="1" id="KW-0560">Oxidoreductase</keyword>
<dbReference type="RefSeq" id="WP_160646803.1">
    <property type="nucleotide sequence ID" value="NZ_SIJB01000029.1"/>
</dbReference>
<reference evidence="3 4" key="1">
    <citation type="submission" date="2019-01" db="EMBL/GenBank/DDBJ databases">
        <title>Chengkuizengella sp. nov., isolated from deep-sea sediment of East Pacific Ocean.</title>
        <authorList>
            <person name="Yang J."/>
            <person name="Lai Q."/>
            <person name="Shao Z."/>
        </authorList>
    </citation>
    <scope>NUCLEOTIDE SEQUENCE [LARGE SCALE GENOMIC DNA]</scope>
    <source>
        <strain evidence="3 4">YPA3-1-1</strain>
    </source>
</reference>
<feature type="domain" description="NADP-dependent oxidoreductase" evidence="2">
    <location>
        <begin position="24"/>
        <end position="325"/>
    </location>
</feature>
<dbReference type="PRINTS" id="PR00069">
    <property type="entry name" value="ALDKETRDTASE"/>
</dbReference>
<dbReference type="PANTHER" id="PTHR43364">
    <property type="entry name" value="NADH-SPECIFIC METHYLGLYOXAL REDUCTASE-RELATED"/>
    <property type="match status" value="1"/>
</dbReference>
<dbReference type="EMBL" id="SIJB01000029">
    <property type="protein sequence ID" value="NBI29991.1"/>
    <property type="molecule type" value="Genomic_DNA"/>
</dbReference>
<evidence type="ECO:0000313" key="4">
    <source>
        <dbReference type="Proteomes" id="UP000448943"/>
    </source>
</evidence>
<evidence type="ECO:0000313" key="3">
    <source>
        <dbReference type="EMBL" id="NBI29991.1"/>
    </source>
</evidence>
<evidence type="ECO:0000256" key="1">
    <source>
        <dbReference type="ARBA" id="ARBA00023002"/>
    </source>
</evidence>
<gene>
    <name evidence="3" type="ORF">ERL59_13650</name>
</gene>
<sequence>MSLTVISQTELRNLGASDLKISALGLGTWQFSKGNGFVGGFWPVLEKQEIEEIIQISLRGGINWFDTAEAYGRGKSEEALADVLNGLGDEAKDALIATKWWPALRTAKSIRQTINQRLQSLKGREIDLYMVHQPFSFSSATAEMNEMAVLLKEGKINHVGVSNFNEKKMREAHLALKRQGFPLVSNQMKYSLLDRRIEKNGVLDAAKELGITIIAYSPLEQGILTGKFHKKPELIKNITGPRKLASGFKTSALQRTQPLIDLLDNLAQEYNVSASQIALNWTIHFHGDTIVAIPGATKKHHAEENIGTLTFRLSDKHLAEIDKVSKEVSVR</sequence>
<name>A0A6N9Q5H7_9BACL</name>